<protein>
    <submittedName>
        <fullName evidence="1">RNA-dependent RNA polymerase</fullName>
    </submittedName>
</protein>
<name>A0A0R3TI99_RODNA</name>
<reference evidence="1" key="1">
    <citation type="submission" date="2017-02" db="UniProtKB">
        <authorList>
            <consortium name="WormBaseParasite"/>
        </authorList>
    </citation>
    <scope>IDENTIFICATION</scope>
</reference>
<organism evidence="1">
    <name type="scientific">Rodentolepis nana</name>
    <name type="common">Dwarf tapeworm</name>
    <name type="synonym">Hymenolepis nana</name>
    <dbReference type="NCBI Taxonomy" id="102285"/>
    <lineage>
        <taxon>Eukaryota</taxon>
        <taxon>Metazoa</taxon>
        <taxon>Spiralia</taxon>
        <taxon>Lophotrochozoa</taxon>
        <taxon>Platyhelminthes</taxon>
        <taxon>Cestoda</taxon>
        <taxon>Eucestoda</taxon>
        <taxon>Cyclophyllidea</taxon>
        <taxon>Hymenolepididae</taxon>
        <taxon>Rodentolepis</taxon>
    </lineage>
</organism>
<proteinExistence type="predicted"/>
<evidence type="ECO:0000313" key="1">
    <source>
        <dbReference type="WBParaSite" id="HNAJ_0000679001-mRNA-1"/>
    </source>
</evidence>
<dbReference type="WBParaSite" id="HNAJ_0000679001-mRNA-1">
    <property type="protein sequence ID" value="HNAJ_0000679001-mRNA-1"/>
    <property type="gene ID" value="HNAJ_0000679001"/>
</dbReference>
<dbReference type="AlphaFoldDB" id="A0A0R3TI99"/>
<sequence>LYHQAVDNVASAVISEDLKNRRAMKNNTKLPFPCHCRAVCSYSVYLKPVVTSFDKLYMEYVDVHRDFTNLFKATWTKPVIKGLDEICKPDYRPTIMFSHCQPPPEESLLPNILDPNRIRPTPVEAFIYDEKTSSVVMNRKQIGENEDTRLMILKKRLTLELEKKSFWHRIRPYIYAYKECLCLNCDYRDCIYDYRRAIRKLRDEYDLLYRKYEVLFEAEDMLPPEGDKKIIMLSGAQYEMESEIARYVEKTVYALVKPNFFRHSHMDSGFAVIIEKFSRNVRHADGIGLNKMTHYLQRSSIADSAFTNIWLIYPQIKAFFPRNISG</sequence>
<accession>A0A0R3TI99</accession>